<feature type="transmembrane region" description="Helical" evidence="1">
    <location>
        <begin position="48"/>
        <end position="69"/>
    </location>
</feature>
<keyword evidence="1" id="KW-1133">Transmembrane helix</keyword>
<evidence type="ECO:0000313" key="3">
    <source>
        <dbReference type="Proteomes" id="UP000007463"/>
    </source>
</evidence>
<reference evidence="2 3" key="1">
    <citation type="journal article" date="2011" name="Stand. Genomic Sci.">
        <title>Complete genome sequence of the gliding freshwater bacterium Fluviicola taffensis type strain (RW262).</title>
        <authorList>
            <person name="Woyke T."/>
            <person name="Chertkov O."/>
            <person name="Lapidus A."/>
            <person name="Nolan M."/>
            <person name="Lucas S."/>
            <person name="Del Rio T.G."/>
            <person name="Tice H."/>
            <person name="Cheng J.F."/>
            <person name="Tapia R."/>
            <person name="Han C."/>
            <person name="Goodwin L."/>
            <person name="Pitluck S."/>
            <person name="Liolios K."/>
            <person name="Pagani I."/>
            <person name="Ivanova N."/>
            <person name="Huntemann M."/>
            <person name="Mavromatis K."/>
            <person name="Mikhailova N."/>
            <person name="Pati A."/>
            <person name="Chen A."/>
            <person name="Palaniappan K."/>
            <person name="Land M."/>
            <person name="Hauser L."/>
            <person name="Brambilla E.M."/>
            <person name="Rohde M."/>
            <person name="Mwirichia R."/>
            <person name="Sikorski J."/>
            <person name="Tindall B.J."/>
            <person name="Goker M."/>
            <person name="Bristow J."/>
            <person name="Eisen J.A."/>
            <person name="Markowitz V."/>
            <person name="Hugenholtz P."/>
            <person name="Klenk H.P."/>
            <person name="Kyrpides N.C."/>
        </authorList>
    </citation>
    <scope>NUCLEOTIDE SEQUENCE [LARGE SCALE GENOMIC DNA]</scope>
    <source>
        <strain evidence="3">DSM 16823 / RW262 / RW262</strain>
    </source>
</reference>
<dbReference type="Proteomes" id="UP000007463">
    <property type="component" value="Chromosome"/>
</dbReference>
<dbReference type="HOGENOM" id="CLU_1658249_0_0_10"/>
<dbReference type="KEGG" id="fte:Fluta_1047"/>
<evidence type="ECO:0000256" key="1">
    <source>
        <dbReference type="SAM" id="Phobius"/>
    </source>
</evidence>
<feature type="transmembrane region" description="Helical" evidence="1">
    <location>
        <begin position="21"/>
        <end position="42"/>
    </location>
</feature>
<protein>
    <submittedName>
        <fullName evidence="2">Uncharacterized protein</fullName>
    </submittedName>
</protein>
<name>F2I9P9_FLUTR</name>
<reference evidence="3" key="2">
    <citation type="submission" date="2011-02" db="EMBL/GenBank/DDBJ databases">
        <title>The complete genome of Fluviicola taffensis DSM 16823.</title>
        <authorList>
            <consortium name="US DOE Joint Genome Institute (JGI-PGF)"/>
            <person name="Lucas S."/>
            <person name="Copeland A."/>
            <person name="Lapidus A."/>
            <person name="Bruce D."/>
            <person name="Goodwin L."/>
            <person name="Pitluck S."/>
            <person name="Kyrpides N."/>
            <person name="Mavromatis K."/>
            <person name="Ivanova N."/>
            <person name="Mikhailova N."/>
            <person name="Pagani I."/>
            <person name="Chertkov O."/>
            <person name="Detter J.C."/>
            <person name="Han C."/>
            <person name="Tapia R."/>
            <person name="Land M."/>
            <person name="Hauser L."/>
            <person name="Markowitz V."/>
            <person name="Cheng J.-F."/>
            <person name="Hugenholtz P."/>
            <person name="Woyke T."/>
            <person name="Wu D."/>
            <person name="Tindall B."/>
            <person name="Pomrenke H.G."/>
            <person name="Brambilla E."/>
            <person name="Klenk H.-P."/>
            <person name="Eisen J.A."/>
        </authorList>
    </citation>
    <scope>NUCLEOTIDE SEQUENCE [LARGE SCALE GENOMIC DNA]</scope>
    <source>
        <strain evidence="3">DSM 16823 / RW262 / RW262</strain>
    </source>
</reference>
<evidence type="ECO:0000313" key="2">
    <source>
        <dbReference type="EMBL" id="AEA43045.1"/>
    </source>
</evidence>
<keyword evidence="1" id="KW-0812">Transmembrane</keyword>
<organism evidence="2 3">
    <name type="scientific">Fluviicola taffensis (strain DSM 16823 / NCIMB 13979 / RW262)</name>
    <dbReference type="NCBI Taxonomy" id="755732"/>
    <lineage>
        <taxon>Bacteria</taxon>
        <taxon>Pseudomonadati</taxon>
        <taxon>Bacteroidota</taxon>
        <taxon>Flavobacteriia</taxon>
        <taxon>Flavobacteriales</taxon>
        <taxon>Crocinitomicaceae</taxon>
        <taxon>Fluviicola</taxon>
    </lineage>
</organism>
<proteinExistence type="predicted"/>
<dbReference type="EMBL" id="CP002542">
    <property type="protein sequence ID" value="AEA43045.1"/>
    <property type="molecule type" value="Genomic_DNA"/>
</dbReference>
<keyword evidence="1" id="KW-0472">Membrane</keyword>
<dbReference type="AlphaFoldDB" id="F2I9P9"/>
<sequence length="159" mass="17884">MSSTVLTNTDRILLNPDNRKQTFGLLIVFYVLISVLFVALSIQLTNHIYFPLGTAFGLAIIFTIWVKIIRVTLATGYIKSDVVILKLLSEKAFVLEFICIKKARSLSVLGLSVTFLKFKFDGVEYHTILCGKPMQGGTIETVLKAHKRAHKEQLKKNKP</sequence>
<keyword evidence="3" id="KW-1185">Reference proteome</keyword>
<dbReference type="STRING" id="755732.Fluta_1047"/>
<accession>F2I9P9</accession>
<gene>
    <name evidence="2" type="ordered locus">Fluta_1047</name>
</gene>